<gene>
    <name evidence="3" type="ORF">CN585_11285</name>
</gene>
<evidence type="ECO:0000313" key="4">
    <source>
        <dbReference type="Proteomes" id="UP000220841"/>
    </source>
</evidence>
<comment type="caution">
    <text evidence="3">The sequence shown here is derived from an EMBL/GenBank/DDBJ whole genome shotgun (WGS) entry which is preliminary data.</text>
</comment>
<feature type="domain" description="HTH cro/C1-type" evidence="2">
    <location>
        <begin position="5"/>
        <end position="59"/>
    </location>
</feature>
<dbReference type="EMBL" id="NUBY01000041">
    <property type="protein sequence ID" value="PEQ08060.1"/>
    <property type="molecule type" value="Genomic_DNA"/>
</dbReference>
<dbReference type="CDD" id="cd00093">
    <property type="entry name" value="HTH_XRE"/>
    <property type="match status" value="1"/>
</dbReference>
<dbReference type="InterPro" id="IPR001387">
    <property type="entry name" value="Cro/C1-type_HTH"/>
</dbReference>
<dbReference type="RefSeq" id="WP_098226375.1">
    <property type="nucleotide sequence ID" value="NZ_NUBY01000041.1"/>
</dbReference>
<dbReference type="SUPFAM" id="SSF47413">
    <property type="entry name" value="lambda repressor-like DNA-binding domains"/>
    <property type="match status" value="1"/>
</dbReference>
<dbReference type="Pfam" id="PF01381">
    <property type="entry name" value="HTH_3"/>
    <property type="match status" value="1"/>
</dbReference>
<dbReference type="SMART" id="SM00530">
    <property type="entry name" value="HTH_XRE"/>
    <property type="match status" value="1"/>
</dbReference>
<evidence type="ECO:0000313" key="3">
    <source>
        <dbReference type="EMBL" id="PEQ08060.1"/>
    </source>
</evidence>
<dbReference type="Gene3D" id="1.10.260.40">
    <property type="entry name" value="lambda repressor-like DNA-binding domains"/>
    <property type="match status" value="1"/>
</dbReference>
<name>A0A2A8HG12_9BACI</name>
<dbReference type="PROSITE" id="PS50943">
    <property type="entry name" value="HTH_CROC1"/>
    <property type="match status" value="1"/>
</dbReference>
<reference evidence="3 4" key="1">
    <citation type="submission" date="2017-09" db="EMBL/GenBank/DDBJ databases">
        <title>Large-scale bioinformatics analysis of Bacillus genomes uncovers conserved roles of natural products in bacterial physiology.</title>
        <authorList>
            <consortium name="Agbiome Team Llc"/>
            <person name="Bleich R.M."/>
            <person name="Grubbs K.J."/>
            <person name="Santa Maria K.C."/>
            <person name="Allen S.E."/>
            <person name="Farag S."/>
            <person name="Shank E.A."/>
            <person name="Bowers A."/>
        </authorList>
    </citation>
    <scope>NUCLEOTIDE SEQUENCE [LARGE SCALE GENOMIC DNA]</scope>
    <source>
        <strain evidence="3 4">AFS021349</strain>
    </source>
</reference>
<protein>
    <submittedName>
        <fullName evidence="3">Transcriptional regulator</fullName>
    </submittedName>
</protein>
<accession>A0A2A8HG12</accession>
<dbReference type="PANTHER" id="PTHR46558:SF4">
    <property type="entry name" value="DNA-BIDING PHAGE PROTEIN"/>
    <property type="match status" value="1"/>
</dbReference>
<sequence length="78" mass="9004">MILTIKQARLLKGFTQNEMAQQLNVHVQTYRNMENHPDEVTVGNAKKICDLLDMSYDQIFFNVNSTLSRVGEEVTLEM</sequence>
<evidence type="ECO:0000259" key="2">
    <source>
        <dbReference type="PROSITE" id="PS50943"/>
    </source>
</evidence>
<evidence type="ECO:0000256" key="1">
    <source>
        <dbReference type="ARBA" id="ARBA00023125"/>
    </source>
</evidence>
<keyword evidence="1" id="KW-0238">DNA-binding</keyword>
<dbReference type="AlphaFoldDB" id="A0A2A8HG12"/>
<dbReference type="PANTHER" id="PTHR46558">
    <property type="entry name" value="TRACRIPTIONAL REGULATORY PROTEIN-RELATED-RELATED"/>
    <property type="match status" value="1"/>
</dbReference>
<proteinExistence type="predicted"/>
<dbReference type="GO" id="GO:0003677">
    <property type="term" value="F:DNA binding"/>
    <property type="evidence" value="ECO:0007669"/>
    <property type="project" value="UniProtKB-KW"/>
</dbReference>
<organism evidence="3 4">
    <name type="scientific">Bacillus toyonensis</name>
    <dbReference type="NCBI Taxonomy" id="155322"/>
    <lineage>
        <taxon>Bacteria</taxon>
        <taxon>Bacillati</taxon>
        <taxon>Bacillota</taxon>
        <taxon>Bacilli</taxon>
        <taxon>Bacillales</taxon>
        <taxon>Bacillaceae</taxon>
        <taxon>Bacillus</taxon>
        <taxon>Bacillus cereus group</taxon>
    </lineage>
</organism>
<dbReference type="Proteomes" id="UP000220841">
    <property type="component" value="Unassembled WGS sequence"/>
</dbReference>
<dbReference type="InterPro" id="IPR010982">
    <property type="entry name" value="Lambda_DNA-bd_dom_sf"/>
</dbReference>